<keyword evidence="5" id="KW-1185">Reference proteome</keyword>
<organism evidence="4 5">
    <name type="scientific">Friedmanniomyces endolithicus</name>
    <dbReference type="NCBI Taxonomy" id="329885"/>
    <lineage>
        <taxon>Eukaryota</taxon>
        <taxon>Fungi</taxon>
        <taxon>Dikarya</taxon>
        <taxon>Ascomycota</taxon>
        <taxon>Pezizomycotina</taxon>
        <taxon>Dothideomycetes</taxon>
        <taxon>Dothideomycetidae</taxon>
        <taxon>Mycosphaerellales</taxon>
        <taxon>Teratosphaeriaceae</taxon>
        <taxon>Friedmanniomyces</taxon>
    </lineage>
</organism>
<dbReference type="GO" id="GO:0008270">
    <property type="term" value="F:zinc ion binding"/>
    <property type="evidence" value="ECO:0007669"/>
    <property type="project" value="UniProtKB-KW"/>
</dbReference>
<keyword evidence="1" id="KW-0479">Metal-binding</keyword>
<evidence type="ECO:0000313" key="5">
    <source>
        <dbReference type="Proteomes" id="UP001175353"/>
    </source>
</evidence>
<feature type="domain" description="C2H2-type" evidence="3">
    <location>
        <begin position="233"/>
        <end position="261"/>
    </location>
</feature>
<dbReference type="Gene3D" id="3.30.160.60">
    <property type="entry name" value="Classic Zinc Finger"/>
    <property type="match status" value="1"/>
</dbReference>
<dbReference type="AlphaFoldDB" id="A0AAN6KVY8"/>
<reference evidence="4" key="1">
    <citation type="submission" date="2023-06" db="EMBL/GenBank/DDBJ databases">
        <title>Black Yeasts Isolated from many extreme environments.</title>
        <authorList>
            <person name="Coleine C."/>
            <person name="Stajich J.E."/>
            <person name="Selbmann L."/>
        </authorList>
    </citation>
    <scope>NUCLEOTIDE SEQUENCE</scope>
    <source>
        <strain evidence="4">CCFEE 5200</strain>
    </source>
</reference>
<dbReference type="PROSITE" id="PS50157">
    <property type="entry name" value="ZINC_FINGER_C2H2_2"/>
    <property type="match status" value="1"/>
</dbReference>
<evidence type="ECO:0000313" key="4">
    <source>
        <dbReference type="EMBL" id="KAK1005277.1"/>
    </source>
</evidence>
<dbReference type="PROSITE" id="PS00028">
    <property type="entry name" value="ZINC_FINGER_C2H2_1"/>
    <property type="match status" value="1"/>
</dbReference>
<dbReference type="SUPFAM" id="SSF57667">
    <property type="entry name" value="beta-beta-alpha zinc fingers"/>
    <property type="match status" value="1"/>
</dbReference>
<dbReference type="EMBL" id="JAUJLE010000023">
    <property type="protein sequence ID" value="KAK1005277.1"/>
    <property type="molecule type" value="Genomic_DNA"/>
</dbReference>
<accession>A0AAN6KVY8</accession>
<comment type="caution">
    <text evidence="4">The sequence shown here is derived from an EMBL/GenBank/DDBJ whole genome shotgun (WGS) entry which is preliminary data.</text>
</comment>
<dbReference type="InterPro" id="IPR013087">
    <property type="entry name" value="Znf_C2H2_type"/>
</dbReference>
<proteinExistence type="predicted"/>
<protein>
    <recommendedName>
        <fullName evidence="3">C2H2-type domain-containing protein</fullName>
    </recommendedName>
</protein>
<keyword evidence="1" id="KW-0862">Zinc</keyword>
<keyword evidence="1" id="KW-0863">Zinc-finger</keyword>
<name>A0AAN6KVY8_9PEZI</name>
<dbReference type="InterPro" id="IPR036236">
    <property type="entry name" value="Znf_C2H2_sf"/>
</dbReference>
<feature type="compositionally biased region" description="Polar residues" evidence="2">
    <location>
        <begin position="179"/>
        <end position="191"/>
    </location>
</feature>
<dbReference type="SMART" id="SM00355">
    <property type="entry name" value="ZnF_C2H2"/>
    <property type="match status" value="2"/>
</dbReference>
<evidence type="ECO:0000259" key="3">
    <source>
        <dbReference type="PROSITE" id="PS50157"/>
    </source>
</evidence>
<feature type="region of interest" description="Disordered" evidence="2">
    <location>
        <begin position="128"/>
        <end position="198"/>
    </location>
</feature>
<gene>
    <name evidence="4" type="ORF">LTR91_004133</name>
</gene>
<evidence type="ECO:0000256" key="2">
    <source>
        <dbReference type="SAM" id="MobiDB-lite"/>
    </source>
</evidence>
<dbReference type="Proteomes" id="UP001175353">
    <property type="component" value="Unassembled WGS sequence"/>
</dbReference>
<evidence type="ECO:0000256" key="1">
    <source>
        <dbReference type="PROSITE-ProRule" id="PRU00042"/>
    </source>
</evidence>
<sequence>MGDRGTPPIVARPLSHYEQPVGPYHNTIDTLAGLDPAILQLASDQLPVVSEGEDMSSWETFQDPTQRSTLSYAEIARLSSQAVPNYPYQPVNRMPAYTNANAMTMPGPTCWQQDTVTRQTPVRLSMHWQPQVIPPPATRHAARHKHRATYTPPTQADAPPWSSTPGGRAPPRRPVPMTRSGSKAESSTTSGRRSKRHTMSTVSEHMCCMCDASFESLTSKAHHERSVHAERNYLCQLCGKGFVYPKDLERHGKDAHSLIRPYLCPNTAC</sequence>